<accession>A0AAV9PUD2</accession>
<organism evidence="2 3">
    <name type="scientific">Vermiconidia calcicola</name>
    <dbReference type="NCBI Taxonomy" id="1690605"/>
    <lineage>
        <taxon>Eukaryota</taxon>
        <taxon>Fungi</taxon>
        <taxon>Dikarya</taxon>
        <taxon>Ascomycota</taxon>
        <taxon>Pezizomycotina</taxon>
        <taxon>Dothideomycetes</taxon>
        <taxon>Dothideomycetidae</taxon>
        <taxon>Mycosphaerellales</taxon>
        <taxon>Extremaceae</taxon>
        <taxon>Vermiconidia</taxon>
    </lineage>
</organism>
<evidence type="ECO:0000256" key="1">
    <source>
        <dbReference type="SAM" id="MobiDB-lite"/>
    </source>
</evidence>
<sequence>MVTPGTSSGVAEVSRSSRLSSEIEADYDPARGLDQEEQGGQLGKDNEIQAHVEQPTDRGEIAEGGVEMNREIDEEEQEVERETMAEEEEVEQEEVEQEEVEQEEVEQEE</sequence>
<feature type="compositionally biased region" description="Polar residues" evidence="1">
    <location>
        <begin position="1"/>
        <end position="20"/>
    </location>
</feature>
<keyword evidence="3" id="KW-1185">Reference proteome</keyword>
<feature type="compositionally biased region" description="Acidic residues" evidence="1">
    <location>
        <begin position="72"/>
        <end position="109"/>
    </location>
</feature>
<proteinExistence type="predicted"/>
<name>A0AAV9PUD2_9PEZI</name>
<evidence type="ECO:0000313" key="3">
    <source>
        <dbReference type="Proteomes" id="UP001345827"/>
    </source>
</evidence>
<reference evidence="2 3" key="1">
    <citation type="submission" date="2023-06" db="EMBL/GenBank/DDBJ databases">
        <title>Black Yeasts Isolated from many extreme environments.</title>
        <authorList>
            <person name="Coleine C."/>
            <person name="Stajich J.E."/>
            <person name="Selbmann L."/>
        </authorList>
    </citation>
    <scope>NUCLEOTIDE SEQUENCE [LARGE SCALE GENOMIC DNA]</scope>
    <source>
        <strain evidence="2 3">CCFEE 5887</strain>
    </source>
</reference>
<feature type="region of interest" description="Disordered" evidence="1">
    <location>
        <begin position="1"/>
        <end position="109"/>
    </location>
</feature>
<dbReference type="AlphaFoldDB" id="A0AAV9PUD2"/>
<evidence type="ECO:0000313" key="2">
    <source>
        <dbReference type="EMBL" id="KAK5527400.1"/>
    </source>
</evidence>
<protein>
    <submittedName>
        <fullName evidence="2">Uncharacterized protein</fullName>
    </submittedName>
</protein>
<feature type="non-terminal residue" evidence="2">
    <location>
        <position position="109"/>
    </location>
</feature>
<dbReference type="Proteomes" id="UP001345827">
    <property type="component" value="Unassembled WGS sequence"/>
</dbReference>
<feature type="compositionally biased region" description="Basic and acidic residues" evidence="1">
    <location>
        <begin position="44"/>
        <end position="61"/>
    </location>
</feature>
<comment type="caution">
    <text evidence="2">The sequence shown here is derived from an EMBL/GenBank/DDBJ whole genome shotgun (WGS) entry which is preliminary data.</text>
</comment>
<gene>
    <name evidence="2" type="ORF">LTR25_011227</name>
</gene>
<dbReference type="EMBL" id="JAXLQG010000092">
    <property type="protein sequence ID" value="KAK5527400.1"/>
    <property type="molecule type" value="Genomic_DNA"/>
</dbReference>